<name>A0A645IBF7_9ZZZZ</name>
<proteinExistence type="predicted"/>
<comment type="caution">
    <text evidence="1">The sequence shown here is derived from an EMBL/GenBank/DDBJ whole genome shotgun (WGS) entry which is preliminary data.</text>
</comment>
<sequence>MRLGQHGGQEHHLHLPAQQILHGRAATLVGHMHGLHARDRLEQFRRQMIAGARAHAGIAQCLGVGL</sequence>
<dbReference type="AlphaFoldDB" id="A0A645IBF7"/>
<reference evidence="1" key="1">
    <citation type="submission" date="2019-08" db="EMBL/GenBank/DDBJ databases">
        <authorList>
            <person name="Kucharzyk K."/>
            <person name="Murdoch R.W."/>
            <person name="Higgins S."/>
            <person name="Loffler F."/>
        </authorList>
    </citation>
    <scope>NUCLEOTIDE SEQUENCE</scope>
</reference>
<dbReference type="EMBL" id="VSSQ01104138">
    <property type="protein sequence ID" value="MPN44763.1"/>
    <property type="molecule type" value="Genomic_DNA"/>
</dbReference>
<protein>
    <submittedName>
        <fullName evidence="1">Uncharacterized protein</fullName>
    </submittedName>
</protein>
<organism evidence="1">
    <name type="scientific">bioreactor metagenome</name>
    <dbReference type="NCBI Taxonomy" id="1076179"/>
    <lineage>
        <taxon>unclassified sequences</taxon>
        <taxon>metagenomes</taxon>
        <taxon>ecological metagenomes</taxon>
    </lineage>
</organism>
<gene>
    <name evidence="1" type="ORF">SDC9_192328</name>
</gene>
<accession>A0A645IBF7</accession>
<evidence type="ECO:0000313" key="1">
    <source>
        <dbReference type="EMBL" id="MPN44763.1"/>
    </source>
</evidence>